<proteinExistence type="predicted"/>
<dbReference type="RefSeq" id="WP_141386590.1">
    <property type="nucleotide sequence ID" value="NZ_BJNQ01000009.1"/>
</dbReference>
<dbReference type="Proteomes" id="UP000317410">
    <property type="component" value="Unassembled WGS sequence"/>
</dbReference>
<evidence type="ECO:0000313" key="3">
    <source>
        <dbReference type="Proteomes" id="UP000317410"/>
    </source>
</evidence>
<reference evidence="2 3" key="1">
    <citation type="submission" date="2019-06" db="EMBL/GenBank/DDBJ databases">
        <title>Whole genome shotgun sequence of Microbacterium liquefaciens NBRC 15037.</title>
        <authorList>
            <person name="Hosoyama A."/>
            <person name="Uohara A."/>
            <person name="Ohji S."/>
            <person name="Ichikawa N."/>
        </authorList>
    </citation>
    <scope>NUCLEOTIDE SEQUENCE [LARGE SCALE GENOMIC DNA]</scope>
    <source>
        <strain evidence="2 3">NBRC 15037</strain>
    </source>
</reference>
<organism evidence="2 3">
    <name type="scientific">Microbacterium maritypicum</name>
    <name type="common">Microbacterium liquefaciens</name>
    <dbReference type="NCBI Taxonomy" id="33918"/>
    <lineage>
        <taxon>Bacteria</taxon>
        <taxon>Bacillati</taxon>
        <taxon>Actinomycetota</taxon>
        <taxon>Actinomycetes</taxon>
        <taxon>Micrococcales</taxon>
        <taxon>Microbacteriaceae</taxon>
        <taxon>Microbacterium</taxon>
    </lineage>
</organism>
<gene>
    <name evidence="2" type="ORF">MLI01_16710</name>
</gene>
<dbReference type="EMBL" id="BJNQ01000009">
    <property type="protein sequence ID" value="GEC75526.1"/>
    <property type="molecule type" value="Genomic_DNA"/>
</dbReference>
<sequence length="391" mass="40728">MGRKMTEKSASRVLAYGLAAWITAPVVLFAVLTTQVLTAADIEQKPIYVAAMKAEGSLNRPISLSVRWSAPLEVVAPAWNGLVQQVLVKPGDVLKDGTPVVTVSGVKILAAVMEYPLARPLSSGDVGPSVRMLSAYLNARGQDAGPGDRFDDRMLAAVRGYAAEIGVEHSNEVTAFDPGWVLYVASERTVTEVELTVATPVPNQGTTVMRLAPQATEAVLVADGAQAEETTSENNNADESAGAAPSPDGNPPDDNPSSDAESGAVSLAPVTASPAEELIIGGEPIPLDDTRTRVSDEGLSLLSTLGSATADILAANLVQDASDGQWLVPAASLISSGADSCVFVQRVGKQMELDATAIVSISGKVAIKAPIRRDDKIVVFPLQKKMTCDSS</sequence>
<comment type="caution">
    <text evidence="2">The sequence shown here is derived from an EMBL/GenBank/DDBJ whole genome shotgun (WGS) entry which is preliminary data.</text>
</comment>
<evidence type="ECO:0000313" key="2">
    <source>
        <dbReference type="EMBL" id="GEC75526.1"/>
    </source>
</evidence>
<feature type="region of interest" description="Disordered" evidence="1">
    <location>
        <begin position="225"/>
        <end position="268"/>
    </location>
</feature>
<evidence type="ECO:0000256" key="1">
    <source>
        <dbReference type="SAM" id="MobiDB-lite"/>
    </source>
</evidence>
<protein>
    <submittedName>
        <fullName evidence="2">Uncharacterized protein</fullName>
    </submittedName>
</protein>
<accession>A0A4Y4B571</accession>
<feature type="compositionally biased region" description="Polar residues" evidence="1">
    <location>
        <begin position="228"/>
        <end position="238"/>
    </location>
</feature>
<dbReference type="AlphaFoldDB" id="A0A4Y4B571"/>
<name>A0A4Y4B571_MICMQ</name>